<reference evidence="4 5" key="1">
    <citation type="submission" date="2020-10" db="EMBL/GenBank/DDBJ databases">
        <title>Closed genome sequences of Staphylococcus lloydii sp. nov. and Staphylococcus durrellii sp. nov. Isolated from Captive Fruit Bats (Pteropus livingstonii).</title>
        <authorList>
            <person name="Fountain K."/>
        </authorList>
    </citation>
    <scope>NUCLEOTIDE SEQUENCE [LARGE SCALE GENOMIC DNA]</scope>
    <source>
        <strain evidence="4 5">23_2_7_LY</strain>
    </source>
</reference>
<keyword evidence="2" id="KW-0010">Activator</keyword>
<dbReference type="InterPro" id="IPR014710">
    <property type="entry name" value="RmlC-like_jellyroll"/>
</dbReference>
<dbReference type="SUPFAM" id="SSF51206">
    <property type="entry name" value="cAMP-binding domain-like"/>
    <property type="match status" value="1"/>
</dbReference>
<dbReference type="AlphaFoldDB" id="A0A7T1B059"/>
<dbReference type="Pfam" id="PF00027">
    <property type="entry name" value="cNMP_binding"/>
    <property type="match status" value="1"/>
</dbReference>
<dbReference type="CDD" id="cd00038">
    <property type="entry name" value="CAP_ED"/>
    <property type="match status" value="1"/>
</dbReference>
<keyword evidence="5" id="KW-1185">Reference proteome</keyword>
<gene>
    <name evidence="4" type="ORF">ISP08_12380</name>
</gene>
<proteinExistence type="predicted"/>
<dbReference type="Gene3D" id="2.60.120.10">
    <property type="entry name" value="Jelly Rolls"/>
    <property type="match status" value="1"/>
</dbReference>
<dbReference type="RefSeq" id="WP_195718844.1">
    <property type="nucleotide sequence ID" value="NZ_CP064056.1"/>
</dbReference>
<evidence type="ECO:0000313" key="4">
    <source>
        <dbReference type="EMBL" id="QPM75096.1"/>
    </source>
</evidence>
<sequence>MSFKEKKKIISHAMKDVENINSQVINEITNIAEEVSFSKNSVILNLDDKLDFVYLILKGLARSYYIDIKGNDITKLLISENDYMMGESLFQSSSFEVFEALEDLHCLRFKGNDFKNILLSYKETAKAYSEFLENIIMYKMKREYNFQCLDASQRYLDFKKNYSHLEDRIPQYIISSYLGITKESLSRIRKEL</sequence>
<evidence type="ECO:0000259" key="3">
    <source>
        <dbReference type="Pfam" id="PF00027"/>
    </source>
</evidence>
<dbReference type="KEGG" id="sllo:ISP08_12380"/>
<accession>A0A7T1B059</accession>
<protein>
    <recommendedName>
        <fullName evidence="1">HTH-type transcriptional regulator ArcR</fullName>
    </recommendedName>
</protein>
<evidence type="ECO:0000256" key="1">
    <source>
        <dbReference type="ARBA" id="ARBA00020091"/>
    </source>
</evidence>
<name>A0A7T1B059_9STAP</name>
<organism evidence="4 5">
    <name type="scientific">Staphylococcus lloydii</name>
    <dbReference type="NCBI Taxonomy" id="2781774"/>
    <lineage>
        <taxon>Bacteria</taxon>
        <taxon>Bacillati</taxon>
        <taxon>Bacillota</taxon>
        <taxon>Bacilli</taxon>
        <taxon>Bacillales</taxon>
        <taxon>Staphylococcaceae</taxon>
        <taxon>Staphylococcus</taxon>
    </lineage>
</organism>
<evidence type="ECO:0000256" key="2">
    <source>
        <dbReference type="ARBA" id="ARBA00023159"/>
    </source>
</evidence>
<dbReference type="InterPro" id="IPR018490">
    <property type="entry name" value="cNMP-bd_dom_sf"/>
</dbReference>
<feature type="domain" description="Cyclic nucleotide-binding" evidence="3">
    <location>
        <begin position="35"/>
        <end position="120"/>
    </location>
</feature>
<dbReference type="Proteomes" id="UP000594455">
    <property type="component" value="Chromosome"/>
</dbReference>
<dbReference type="EMBL" id="CP064056">
    <property type="protein sequence ID" value="QPM75096.1"/>
    <property type="molecule type" value="Genomic_DNA"/>
</dbReference>
<dbReference type="InterPro" id="IPR000595">
    <property type="entry name" value="cNMP-bd_dom"/>
</dbReference>
<evidence type="ECO:0000313" key="5">
    <source>
        <dbReference type="Proteomes" id="UP000594455"/>
    </source>
</evidence>